<accession>E0THK3</accession>
<dbReference type="PANTHER" id="PTHR33164:SF57">
    <property type="entry name" value="MARR-FAMILY TRANSCRIPTIONAL REGULATOR"/>
    <property type="match status" value="1"/>
</dbReference>
<dbReference type="Proteomes" id="UP000001302">
    <property type="component" value="Chromosome"/>
</dbReference>
<gene>
    <name evidence="1" type="ordered locus">PB2503_06167</name>
</gene>
<dbReference type="SUPFAM" id="SSF46785">
    <property type="entry name" value="Winged helix' DNA-binding domain"/>
    <property type="match status" value="1"/>
</dbReference>
<dbReference type="STRING" id="314260.PB2503_06167"/>
<evidence type="ECO:0000313" key="2">
    <source>
        <dbReference type="Proteomes" id="UP000001302"/>
    </source>
</evidence>
<dbReference type="EMBL" id="CP002156">
    <property type="protein sequence ID" value="ADM09299.1"/>
    <property type="molecule type" value="Genomic_DNA"/>
</dbReference>
<dbReference type="PANTHER" id="PTHR33164">
    <property type="entry name" value="TRANSCRIPTIONAL REGULATOR, MARR FAMILY"/>
    <property type="match status" value="1"/>
</dbReference>
<dbReference type="AlphaFoldDB" id="E0THK3"/>
<organism evidence="1 2">
    <name type="scientific">Parvularcula bermudensis (strain ATCC BAA-594 / HTCC2503 / KCTC 12087)</name>
    <dbReference type="NCBI Taxonomy" id="314260"/>
    <lineage>
        <taxon>Bacteria</taxon>
        <taxon>Pseudomonadati</taxon>
        <taxon>Pseudomonadota</taxon>
        <taxon>Alphaproteobacteria</taxon>
        <taxon>Parvularculales</taxon>
        <taxon>Parvularculaceae</taxon>
        <taxon>Parvularcula</taxon>
    </lineage>
</organism>
<evidence type="ECO:0000313" key="1">
    <source>
        <dbReference type="EMBL" id="ADM09299.1"/>
    </source>
</evidence>
<dbReference type="KEGG" id="pbr:PB2503_06167"/>
<sequence>MMQGNEGAVDLVALETERGRNLRQLLLAAARHVGRDVVDGLHARGHDALGSTHTTLLSNMDLAGGTITETAERAGITKQAMGRLASDLHAAGYLEISVGEHDARARTLTLTAEGQRLMLDSLEVMNTLERQYTNMIGKERFAALVEALQALVSDLQER</sequence>
<dbReference type="InterPro" id="IPR036390">
    <property type="entry name" value="WH_DNA-bd_sf"/>
</dbReference>
<dbReference type="Gene3D" id="1.10.10.10">
    <property type="entry name" value="Winged helix-like DNA-binding domain superfamily/Winged helix DNA-binding domain"/>
    <property type="match status" value="1"/>
</dbReference>
<dbReference type="GO" id="GO:0003700">
    <property type="term" value="F:DNA-binding transcription factor activity"/>
    <property type="evidence" value="ECO:0007669"/>
    <property type="project" value="InterPro"/>
</dbReference>
<dbReference type="RefSeq" id="WP_013300273.1">
    <property type="nucleotide sequence ID" value="NC_014414.1"/>
</dbReference>
<reference evidence="2" key="1">
    <citation type="submission" date="2010-08" db="EMBL/GenBank/DDBJ databases">
        <title>Genome sequence of Parvularcula bermudensis HTCC2503.</title>
        <authorList>
            <person name="Kang D.-M."/>
            <person name="Oh H.-M."/>
            <person name="Cho J.-C."/>
        </authorList>
    </citation>
    <scope>NUCLEOTIDE SEQUENCE [LARGE SCALE GENOMIC DNA]</scope>
    <source>
        <strain evidence="2">ATCC BAA-594 / HTCC2503 / KCTC 12087</strain>
    </source>
</reference>
<proteinExistence type="predicted"/>
<dbReference type="InterPro" id="IPR036388">
    <property type="entry name" value="WH-like_DNA-bd_sf"/>
</dbReference>
<dbReference type="GO" id="GO:0006950">
    <property type="term" value="P:response to stress"/>
    <property type="evidence" value="ECO:0007669"/>
    <property type="project" value="TreeGrafter"/>
</dbReference>
<keyword evidence="2" id="KW-1185">Reference proteome</keyword>
<name>E0THK3_PARBH</name>
<dbReference type="eggNOG" id="COG1846">
    <property type="taxonomic scope" value="Bacteria"/>
</dbReference>
<reference evidence="1 2" key="2">
    <citation type="journal article" date="2011" name="J. Bacteriol.">
        <title>Complete genome sequence of strain HTCC2503T of Parvularcula bermudensis, the type species of the order "Parvularculales" in the class Alphaproteobacteria.</title>
        <authorList>
            <person name="Oh H.M."/>
            <person name="Kang I."/>
            <person name="Vergin K.L."/>
            <person name="Kang D."/>
            <person name="Rhee K.H."/>
            <person name="Giovannoni S.J."/>
            <person name="Cho J.C."/>
        </authorList>
    </citation>
    <scope>NUCLEOTIDE SEQUENCE [LARGE SCALE GENOMIC DNA]</scope>
    <source>
        <strain evidence="2">ATCC BAA-594 / HTCC2503 / KCTC 12087</strain>
    </source>
</reference>
<protein>
    <submittedName>
        <fullName evidence="1">Transcriptional regulatory protein</fullName>
    </submittedName>
</protein>
<dbReference type="OrthoDB" id="2287011at2"/>
<dbReference type="InterPro" id="IPR039422">
    <property type="entry name" value="MarR/SlyA-like"/>
</dbReference>
<dbReference type="HOGENOM" id="CLU_083287_7_0_5"/>